<accession>A0ABV8K1Q1</accession>
<dbReference type="Proteomes" id="UP001595715">
    <property type="component" value="Unassembled WGS sequence"/>
</dbReference>
<name>A0ABV8K1Q1_9BACL</name>
<comment type="caution">
    <text evidence="1">The sequence shown here is derived from an EMBL/GenBank/DDBJ whole genome shotgun (WGS) entry which is preliminary data.</text>
</comment>
<evidence type="ECO:0000313" key="2">
    <source>
        <dbReference type="Proteomes" id="UP001595715"/>
    </source>
</evidence>
<gene>
    <name evidence="1" type="ORF">ACFOZ8_06260</name>
</gene>
<evidence type="ECO:0000313" key="1">
    <source>
        <dbReference type="EMBL" id="MFC4099263.1"/>
    </source>
</evidence>
<reference evidence="2" key="1">
    <citation type="journal article" date="2019" name="Int. J. Syst. Evol. Microbiol.">
        <title>The Global Catalogue of Microorganisms (GCM) 10K type strain sequencing project: providing services to taxonomists for standard genome sequencing and annotation.</title>
        <authorList>
            <consortium name="The Broad Institute Genomics Platform"/>
            <consortium name="The Broad Institute Genome Sequencing Center for Infectious Disease"/>
            <person name="Wu L."/>
            <person name="Ma J."/>
        </authorList>
    </citation>
    <scope>NUCLEOTIDE SEQUENCE [LARGE SCALE GENOMIC DNA]</scope>
    <source>
        <strain evidence="2">IBRC-M 10987</strain>
    </source>
</reference>
<proteinExistence type="predicted"/>
<dbReference type="RefSeq" id="WP_377717955.1">
    <property type="nucleotide sequence ID" value="NZ_JBHSAM010000015.1"/>
</dbReference>
<sequence>MVNLLASLLFLLICSRITERIAVNRHSQLMRQVEQAYEAGSGSRPERVVVLSHTHADMEAIDKLLGGSAVPACAVVFFAPSWLLQARRKKWSGHLILDGQADEALCMLKRQEGAYFSDAAGDWRFTKEIAVFLSESRLNVKGEANLASSELI</sequence>
<keyword evidence="2" id="KW-1185">Reference proteome</keyword>
<organism evidence="1 2">
    <name type="scientific">Paenibacillus xanthanilyticus</name>
    <dbReference type="NCBI Taxonomy" id="1783531"/>
    <lineage>
        <taxon>Bacteria</taxon>
        <taxon>Bacillati</taxon>
        <taxon>Bacillota</taxon>
        <taxon>Bacilli</taxon>
        <taxon>Bacillales</taxon>
        <taxon>Paenibacillaceae</taxon>
        <taxon>Paenibacillus</taxon>
    </lineage>
</organism>
<dbReference type="EMBL" id="JBHSAM010000015">
    <property type="protein sequence ID" value="MFC4099263.1"/>
    <property type="molecule type" value="Genomic_DNA"/>
</dbReference>
<protein>
    <submittedName>
        <fullName evidence="1">Uncharacterized protein</fullName>
    </submittedName>
</protein>